<accession>A0AAV4TQP9</accession>
<protein>
    <submittedName>
        <fullName evidence="1">Uncharacterized protein</fullName>
    </submittedName>
</protein>
<proteinExistence type="predicted"/>
<dbReference type="AlphaFoldDB" id="A0AAV4TQP9"/>
<sequence>MHFSIEIRETQHRWFSGRKSSPATRAARVRFPADARFLSFFSQLAELLLTAKFPRCDDFSVETLETQHRWFSGRMLACHAAARVRFPADARFFIFFNQLAERFSAVKFPSCDPL</sequence>
<gene>
    <name evidence="1" type="ORF">CEXT_44711</name>
</gene>
<keyword evidence="2" id="KW-1185">Reference proteome</keyword>
<reference evidence="1 2" key="1">
    <citation type="submission" date="2021-06" db="EMBL/GenBank/DDBJ databases">
        <title>Caerostris extrusa draft genome.</title>
        <authorList>
            <person name="Kono N."/>
            <person name="Arakawa K."/>
        </authorList>
    </citation>
    <scope>NUCLEOTIDE SEQUENCE [LARGE SCALE GENOMIC DNA]</scope>
</reference>
<dbReference type="EMBL" id="BPLR01011772">
    <property type="protein sequence ID" value="GIY48898.1"/>
    <property type="molecule type" value="Genomic_DNA"/>
</dbReference>
<name>A0AAV4TQP9_CAEEX</name>
<evidence type="ECO:0000313" key="2">
    <source>
        <dbReference type="Proteomes" id="UP001054945"/>
    </source>
</evidence>
<organism evidence="1 2">
    <name type="scientific">Caerostris extrusa</name>
    <name type="common">Bark spider</name>
    <name type="synonym">Caerostris bankana</name>
    <dbReference type="NCBI Taxonomy" id="172846"/>
    <lineage>
        <taxon>Eukaryota</taxon>
        <taxon>Metazoa</taxon>
        <taxon>Ecdysozoa</taxon>
        <taxon>Arthropoda</taxon>
        <taxon>Chelicerata</taxon>
        <taxon>Arachnida</taxon>
        <taxon>Araneae</taxon>
        <taxon>Araneomorphae</taxon>
        <taxon>Entelegynae</taxon>
        <taxon>Araneoidea</taxon>
        <taxon>Araneidae</taxon>
        <taxon>Caerostris</taxon>
    </lineage>
</organism>
<comment type="caution">
    <text evidence="1">The sequence shown here is derived from an EMBL/GenBank/DDBJ whole genome shotgun (WGS) entry which is preliminary data.</text>
</comment>
<dbReference type="Proteomes" id="UP001054945">
    <property type="component" value="Unassembled WGS sequence"/>
</dbReference>
<evidence type="ECO:0000313" key="1">
    <source>
        <dbReference type="EMBL" id="GIY48898.1"/>
    </source>
</evidence>